<reference evidence="1" key="1">
    <citation type="submission" date="2022-07" db="EMBL/GenBank/DDBJ databases">
        <authorList>
            <person name="Macas J."/>
            <person name="Novak P."/>
            <person name="Neumann P."/>
        </authorList>
    </citation>
    <scope>NUCLEOTIDE SEQUENCE</scope>
</reference>
<name>A0A9P0ZCS6_CUSEU</name>
<dbReference type="AlphaFoldDB" id="A0A9P0ZCS6"/>
<proteinExistence type="predicted"/>
<sequence>MIDEMIPLEIVGQTSSSFPVAGKIGMLHLKVTGQISSPFLVDGKIGMTYLKVIDQISSPLLVADKPGDAILFVFFPFNNSSFLSIYFSSKYIDAVRLVYKDAGSANLSSPHGIVSSMSHPMTTMSYWFVLSLVTSIIINK</sequence>
<accession>A0A9P0ZCS6</accession>
<gene>
    <name evidence="1" type="ORF">CEURO_LOCUS12714</name>
</gene>
<comment type="caution">
    <text evidence="1">The sequence shown here is derived from an EMBL/GenBank/DDBJ whole genome shotgun (WGS) entry which is preliminary data.</text>
</comment>
<organism evidence="1 2">
    <name type="scientific">Cuscuta europaea</name>
    <name type="common">European dodder</name>
    <dbReference type="NCBI Taxonomy" id="41803"/>
    <lineage>
        <taxon>Eukaryota</taxon>
        <taxon>Viridiplantae</taxon>
        <taxon>Streptophyta</taxon>
        <taxon>Embryophyta</taxon>
        <taxon>Tracheophyta</taxon>
        <taxon>Spermatophyta</taxon>
        <taxon>Magnoliopsida</taxon>
        <taxon>eudicotyledons</taxon>
        <taxon>Gunneridae</taxon>
        <taxon>Pentapetalae</taxon>
        <taxon>asterids</taxon>
        <taxon>lamiids</taxon>
        <taxon>Solanales</taxon>
        <taxon>Convolvulaceae</taxon>
        <taxon>Cuscuteae</taxon>
        <taxon>Cuscuta</taxon>
        <taxon>Cuscuta subgen. Cuscuta</taxon>
    </lineage>
</organism>
<protein>
    <submittedName>
        <fullName evidence="1">Uncharacterized protein</fullName>
    </submittedName>
</protein>
<evidence type="ECO:0000313" key="2">
    <source>
        <dbReference type="Proteomes" id="UP001152484"/>
    </source>
</evidence>
<dbReference type="Proteomes" id="UP001152484">
    <property type="component" value="Unassembled WGS sequence"/>
</dbReference>
<evidence type="ECO:0000313" key="1">
    <source>
        <dbReference type="EMBL" id="CAH9094373.1"/>
    </source>
</evidence>
<dbReference type="EMBL" id="CAMAPE010000031">
    <property type="protein sequence ID" value="CAH9094373.1"/>
    <property type="molecule type" value="Genomic_DNA"/>
</dbReference>
<keyword evidence="2" id="KW-1185">Reference proteome</keyword>